<accession>A0A1U7IRH0</accession>
<dbReference type="AlphaFoldDB" id="A0A1U7IRH0"/>
<dbReference type="Proteomes" id="UP000185860">
    <property type="component" value="Unassembled WGS sequence"/>
</dbReference>
<evidence type="ECO:0008006" key="3">
    <source>
        <dbReference type="Google" id="ProtNLM"/>
    </source>
</evidence>
<dbReference type="STRING" id="454136.NIES2119_03335"/>
<sequence>MDGVQLSLFDESQFKYESVSNGTNYGSHLRRRMTHAEVEEAFAREGYELLDKYVSSKTKMSFRCARGHLHRISWELFSIGHRCKFCFHEDNAQNQRFSHEFVEQQLNKERYKLLSVYQSAQSPIIVVCPEGHEYQTRWASFNSGTRCKLCRASQQQLKKAETVKAAFTAEGYKLLDEYESCSKEMKFICPSGHQHRISWLNWGRSKRCKFCSRKANAEKRRISPELVKQTIEAEGYKLLEEYRKNLTPMKCICPKGHETTVRWSHFQRGNRCEICAREIRGKKRRKTHEEVEAAFAAEGYRLLDRYEGAHQKMRFICPEEHQHEINWTNFSQGYRCAYCSGSIVTHERVEAAFIKEGYQLLDRYESKKKKLRFICWQGHQYQISWDSFNSGNRCAYCAGQIVTQEQVEQAFAKEGYKLLSQYRKNTNKLNFICPQGHDYSITWADFRSGCRCAYCAGKIVDFEEIKAAFDAAGYTLLNSYERSDKKLKYICPNGHKHEITWNSFKAGSRCAYCAGKIITHEEVELAFAIEGYQLLDRYVNSNTKMRYICPEEHQHSIIWDAFKQGVRCPYCAGMKPSEEQRKINKIKIRITKLIQIYLQKQAVEKQFSITSFAGKVAKLVFEVLGTRPDGHHLDHIVPQSYFDFRNQEEVEACWHIANLRYLPARENEGRGNRLTLEEVREFSKEQLQILKKASFKPSKFSKYLDILVL</sequence>
<dbReference type="OrthoDB" id="434962at2"/>
<gene>
    <name evidence="1" type="ORF">NIES2119_03335</name>
</gene>
<reference evidence="1 2" key="1">
    <citation type="submission" date="2016-11" db="EMBL/GenBank/DDBJ databases">
        <title>Draft Genome Sequences of Nine Cyanobacterial Strains from Diverse Habitats.</title>
        <authorList>
            <person name="Zhu T."/>
            <person name="Hou S."/>
            <person name="Lu X."/>
            <person name="Hess W.R."/>
        </authorList>
    </citation>
    <scope>NUCLEOTIDE SEQUENCE [LARGE SCALE GENOMIC DNA]</scope>
    <source>
        <strain evidence="1 2">IAM M-71</strain>
    </source>
</reference>
<proteinExistence type="predicted"/>
<dbReference type="EMBL" id="MRCE01000003">
    <property type="protein sequence ID" value="OKH39995.1"/>
    <property type="molecule type" value="Genomic_DNA"/>
</dbReference>
<protein>
    <recommendedName>
        <fullName evidence="3">Zinc-ribbon domain-containing protein</fullName>
    </recommendedName>
</protein>
<dbReference type="RefSeq" id="WP_073592058.1">
    <property type="nucleotide sequence ID" value="NZ_MRCE01000003.1"/>
</dbReference>
<evidence type="ECO:0000313" key="2">
    <source>
        <dbReference type="Proteomes" id="UP000185860"/>
    </source>
</evidence>
<name>A0A1U7IRH0_9CYAN</name>
<comment type="caution">
    <text evidence="1">The sequence shown here is derived from an EMBL/GenBank/DDBJ whole genome shotgun (WGS) entry which is preliminary data.</text>
</comment>
<organism evidence="1 2">
    <name type="scientific">[Phormidium ambiguum] IAM M-71</name>
    <dbReference type="NCBI Taxonomy" id="454136"/>
    <lineage>
        <taxon>Bacteria</taxon>
        <taxon>Bacillati</taxon>
        <taxon>Cyanobacteriota</taxon>
        <taxon>Cyanophyceae</taxon>
        <taxon>Oscillatoriophycideae</taxon>
        <taxon>Aerosakkonematales</taxon>
        <taxon>Aerosakkonemataceae</taxon>
        <taxon>Floridanema</taxon>
    </lineage>
</organism>
<evidence type="ECO:0000313" key="1">
    <source>
        <dbReference type="EMBL" id="OKH39995.1"/>
    </source>
</evidence>